<feature type="non-terminal residue" evidence="1">
    <location>
        <position position="20"/>
    </location>
</feature>
<dbReference type="Proteomes" id="UP000663879">
    <property type="component" value="Unassembled WGS sequence"/>
</dbReference>
<dbReference type="AlphaFoldDB" id="A0A813SVP7"/>
<proteinExistence type="predicted"/>
<gene>
    <name evidence="1" type="ORF">OXX778_LOCUS6546</name>
</gene>
<sequence>MADFETASPNAVIHHFPGVK</sequence>
<protein>
    <submittedName>
        <fullName evidence="1">Uncharacterized protein</fullName>
    </submittedName>
</protein>
<accession>A0A813SVP7</accession>
<comment type="caution">
    <text evidence="1">The sequence shown here is derived from an EMBL/GenBank/DDBJ whole genome shotgun (WGS) entry which is preliminary data.</text>
</comment>
<reference evidence="1" key="1">
    <citation type="submission" date="2021-02" db="EMBL/GenBank/DDBJ databases">
        <authorList>
            <person name="Nowell W R."/>
        </authorList>
    </citation>
    <scope>NUCLEOTIDE SEQUENCE</scope>
    <source>
        <strain evidence="1">Ploen Becks lab</strain>
    </source>
</reference>
<keyword evidence="2" id="KW-1185">Reference proteome</keyword>
<name>A0A813SVP7_9BILA</name>
<dbReference type="EMBL" id="CAJNOC010000784">
    <property type="protein sequence ID" value="CAF0802547.1"/>
    <property type="molecule type" value="Genomic_DNA"/>
</dbReference>
<organism evidence="1 2">
    <name type="scientific">Brachionus calyciflorus</name>
    <dbReference type="NCBI Taxonomy" id="104777"/>
    <lineage>
        <taxon>Eukaryota</taxon>
        <taxon>Metazoa</taxon>
        <taxon>Spiralia</taxon>
        <taxon>Gnathifera</taxon>
        <taxon>Rotifera</taxon>
        <taxon>Eurotatoria</taxon>
        <taxon>Monogononta</taxon>
        <taxon>Pseudotrocha</taxon>
        <taxon>Ploima</taxon>
        <taxon>Brachionidae</taxon>
        <taxon>Brachionus</taxon>
    </lineage>
</organism>
<evidence type="ECO:0000313" key="1">
    <source>
        <dbReference type="EMBL" id="CAF0802547.1"/>
    </source>
</evidence>
<evidence type="ECO:0000313" key="2">
    <source>
        <dbReference type="Proteomes" id="UP000663879"/>
    </source>
</evidence>